<gene>
    <name evidence="2" type="ORF">G9U52_07470</name>
</gene>
<reference evidence="2" key="1">
    <citation type="submission" date="2020-03" db="EMBL/GenBank/DDBJ databases">
        <title>Draft sequencing of Paenibacilllus sp. S3N08.</title>
        <authorList>
            <person name="Kim D.-U."/>
        </authorList>
    </citation>
    <scope>NUCLEOTIDE SEQUENCE</scope>
    <source>
        <strain evidence="2">S3N08</strain>
    </source>
</reference>
<dbReference type="RefSeq" id="WP_166147841.1">
    <property type="nucleotide sequence ID" value="NZ_JAAOIW010000002.1"/>
</dbReference>
<evidence type="ECO:0000313" key="2">
    <source>
        <dbReference type="EMBL" id="NHN29671.1"/>
    </source>
</evidence>
<name>A0ABX0J2M1_9BACL</name>
<sequence length="346" mass="37986">MKIKKPWMAAILSMALLFNGAAALTPTTFADDEDLPIFTKVKAPFDGQRFMTDWLGRIIIHTAAIADKDYIDIQDALQAGQTLTQASGLNGAFLDGQLQGILAADLNLYLQNYTATPEYLANLKADLNNAIQKAISTPGYITPGTKGQFNYKALIDFHINQLKINAAYLSEEDYIDINDRLLQGSTLAQAASLNENELLEALLRPILQEIDIAVKQGQLASIDGSKFKDQARVTIFSAISTPGSFDITKAVTKTFLQTRLNSILTDAYLVTNNEDLEFMDMKSSYKNGASLTQITGIPAMELTTKIMELWKYDWKAATSSWTAEELSAFEQQASQAIQTAITAASK</sequence>
<dbReference type="Proteomes" id="UP001165962">
    <property type="component" value="Unassembled WGS sequence"/>
</dbReference>
<dbReference type="EMBL" id="JAAOIW010000002">
    <property type="protein sequence ID" value="NHN29671.1"/>
    <property type="molecule type" value="Genomic_DNA"/>
</dbReference>
<protein>
    <submittedName>
        <fullName evidence="2">Uncharacterized protein</fullName>
    </submittedName>
</protein>
<proteinExistence type="predicted"/>
<organism evidence="2 3">
    <name type="scientific">Paenibacillus agricola</name>
    <dbReference type="NCBI Taxonomy" id="2716264"/>
    <lineage>
        <taxon>Bacteria</taxon>
        <taxon>Bacillati</taxon>
        <taxon>Bacillota</taxon>
        <taxon>Bacilli</taxon>
        <taxon>Bacillales</taxon>
        <taxon>Paenibacillaceae</taxon>
        <taxon>Paenibacillus</taxon>
    </lineage>
</organism>
<comment type="caution">
    <text evidence="2">The sequence shown here is derived from an EMBL/GenBank/DDBJ whole genome shotgun (WGS) entry which is preliminary data.</text>
</comment>
<evidence type="ECO:0000313" key="3">
    <source>
        <dbReference type="Proteomes" id="UP001165962"/>
    </source>
</evidence>
<keyword evidence="3" id="KW-1185">Reference proteome</keyword>
<evidence type="ECO:0000256" key="1">
    <source>
        <dbReference type="SAM" id="SignalP"/>
    </source>
</evidence>
<feature type="signal peptide" evidence="1">
    <location>
        <begin position="1"/>
        <end position="30"/>
    </location>
</feature>
<feature type="chain" id="PRO_5047111071" evidence="1">
    <location>
        <begin position="31"/>
        <end position="346"/>
    </location>
</feature>
<keyword evidence="1" id="KW-0732">Signal</keyword>
<accession>A0ABX0J2M1</accession>